<evidence type="ECO:0000313" key="9">
    <source>
        <dbReference type="Proteomes" id="UP000287352"/>
    </source>
</evidence>
<comment type="subcellular location">
    <subcellularLocation>
        <location evidence="1">Cell membrane</location>
        <topology evidence="1">Multi-pass membrane protein</topology>
    </subcellularLocation>
</comment>
<keyword evidence="9" id="KW-1185">Reference proteome</keyword>
<protein>
    <submittedName>
        <fullName evidence="8">MFS transporter</fullName>
    </submittedName>
</protein>
<evidence type="ECO:0000313" key="8">
    <source>
        <dbReference type="EMBL" id="GCE14653.1"/>
    </source>
</evidence>
<feature type="transmembrane region" description="Helical" evidence="6">
    <location>
        <begin position="385"/>
        <end position="407"/>
    </location>
</feature>
<feature type="domain" description="Major facilitator superfamily (MFS) profile" evidence="7">
    <location>
        <begin position="27"/>
        <end position="443"/>
    </location>
</feature>
<dbReference type="CDD" id="cd06173">
    <property type="entry name" value="MFS_MefA_like"/>
    <property type="match status" value="1"/>
</dbReference>
<dbReference type="Proteomes" id="UP000287352">
    <property type="component" value="Unassembled WGS sequence"/>
</dbReference>
<proteinExistence type="predicted"/>
<comment type="caution">
    <text evidence="8">The sequence shown here is derived from an EMBL/GenBank/DDBJ whole genome shotgun (WGS) entry which is preliminary data.</text>
</comment>
<feature type="transmembrane region" description="Helical" evidence="6">
    <location>
        <begin position="171"/>
        <end position="193"/>
    </location>
</feature>
<accession>A0A402A685</accession>
<feature type="transmembrane region" description="Helical" evidence="6">
    <location>
        <begin position="419"/>
        <end position="437"/>
    </location>
</feature>
<dbReference type="GO" id="GO:0005886">
    <property type="term" value="C:plasma membrane"/>
    <property type="evidence" value="ECO:0007669"/>
    <property type="project" value="UniProtKB-SubCell"/>
</dbReference>
<feature type="transmembrane region" description="Helical" evidence="6">
    <location>
        <begin position="317"/>
        <end position="335"/>
    </location>
</feature>
<feature type="transmembrane region" description="Helical" evidence="6">
    <location>
        <begin position="26"/>
        <end position="53"/>
    </location>
</feature>
<reference evidence="9" key="1">
    <citation type="submission" date="2018-12" db="EMBL/GenBank/DDBJ databases">
        <title>Tengunoibacter tsumagoiensis gen. nov., sp. nov., Dictyobacter kobayashii sp. nov., D. alpinus sp. nov., and D. joshuensis sp. nov. and description of Dictyobacteraceae fam. nov. within the order Ktedonobacterales isolated from Tengu-no-mugimeshi.</title>
        <authorList>
            <person name="Wang C.M."/>
            <person name="Zheng Y."/>
            <person name="Sakai Y."/>
            <person name="Toyoda A."/>
            <person name="Minakuchi Y."/>
            <person name="Abe K."/>
            <person name="Yokota A."/>
            <person name="Yabe S."/>
        </authorList>
    </citation>
    <scope>NUCLEOTIDE SEQUENCE [LARGE SCALE GENOMIC DNA]</scope>
    <source>
        <strain evidence="9">Uno3</strain>
    </source>
</reference>
<gene>
    <name evidence="8" type="ORF">KTT_45120</name>
</gene>
<dbReference type="InterPro" id="IPR020846">
    <property type="entry name" value="MFS_dom"/>
</dbReference>
<organism evidence="8 9">
    <name type="scientific">Tengunoibacter tsumagoiensis</name>
    <dbReference type="NCBI Taxonomy" id="2014871"/>
    <lineage>
        <taxon>Bacteria</taxon>
        <taxon>Bacillati</taxon>
        <taxon>Chloroflexota</taxon>
        <taxon>Ktedonobacteria</taxon>
        <taxon>Ktedonobacterales</taxon>
        <taxon>Dictyobacteraceae</taxon>
        <taxon>Tengunoibacter</taxon>
    </lineage>
</organism>
<dbReference type="Gene3D" id="1.20.1250.20">
    <property type="entry name" value="MFS general substrate transporter like domains"/>
    <property type="match status" value="1"/>
</dbReference>
<keyword evidence="5 6" id="KW-0472">Membrane</keyword>
<evidence type="ECO:0000256" key="1">
    <source>
        <dbReference type="ARBA" id="ARBA00004651"/>
    </source>
</evidence>
<dbReference type="PROSITE" id="PS50850">
    <property type="entry name" value="MFS"/>
    <property type="match status" value="1"/>
</dbReference>
<dbReference type="RefSeq" id="WP_126582204.1">
    <property type="nucleotide sequence ID" value="NZ_BIFR01000002.1"/>
</dbReference>
<feature type="transmembrane region" description="Helical" evidence="6">
    <location>
        <begin position="287"/>
        <end position="305"/>
    </location>
</feature>
<keyword evidence="2" id="KW-1003">Cell membrane</keyword>
<feature type="transmembrane region" description="Helical" evidence="6">
    <location>
        <begin position="129"/>
        <end position="150"/>
    </location>
</feature>
<dbReference type="InterPro" id="IPR036259">
    <property type="entry name" value="MFS_trans_sf"/>
</dbReference>
<evidence type="ECO:0000259" key="7">
    <source>
        <dbReference type="PROSITE" id="PS50850"/>
    </source>
</evidence>
<evidence type="ECO:0000256" key="6">
    <source>
        <dbReference type="SAM" id="Phobius"/>
    </source>
</evidence>
<keyword evidence="4 6" id="KW-1133">Transmembrane helix</keyword>
<dbReference type="InterPro" id="IPR011701">
    <property type="entry name" value="MFS"/>
</dbReference>
<feature type="transmembrane region" description="Helical" evidence="6">
    <location>
        <begin position="253"/>
        <end position="275"/>
    </location>
</feature>
<evidence type="ECO:0000256" key="5">
    <source>
        <dbReference type="ARBA" id="ARBA00023136"/>
    </source>
</evidence>
<dbReference type="SUPFAM" id="SSF103473">
    <property type="entry name" value="MFS general substrate transporter"/>
    <property type="match status" value="1"/>
</dbReference>
<evidence type="ECO:0000256" key="3">
    <source>
        <dbReference type="ARBA" id="ARBA00022692"/>
    </source>
</evidence>
<dbReference type="PANTHER" id="PTHR23513">
    <property type="entry name" value="INTEGRAL MEMBRANE EFFLUX PROTEIN-RELATED"/>
    <property type="match status" value="1"/>
</dbReference>
<dbReference type="EMBL" id="BIFR01000002">
    <property type="protein sequence ID" value="GCE14653.1"/>
    <property type="molecule type" value="Genomic_DNA"/>
</dbReference>
<dbReference type="OrthoDB" id="9775268at2"/>
<keyword evidence="3 6" id="KW-0812">Transmembrane</keyword>
<name>A0A402A685_9CHLR</name>
<dbReference type="PANTHER" id="PTHR23513:SF6">
    <property type="entry name" value="MAJOR FACILITATOR SUPERFAMILY ASSOCIATED DOMAIN-CONTAINING PROTEIN"/>
    <property type="match status" value="1"/>
</dbReference>
<feature type="transmembrane region" description="Helical" evidence="6">
    <location>
        <begin position="59"/>
        <end position="79"/>
    </location>
</feature>
<feature type="transmembrane region" description="Helical" evidence="6">
    <location>
        <begin position="100"/>
        <end position="123"/>
    </location>
</feature>
<evidence type="ECO:0000256" key="4">
    <source>
        <dbReference type="ARBA" id="ARBA00022989"/>
    </source>
</evidence>
<evidence type="ECO:0000256" key="2">
    <source>
        <dbReference type="ARBA" id="ARBA00022475"/>
    </source>
</evidence>
<dbReference type="AlphaFoldDB" id="A0A402A685"/>
<dbReference type="GO" id="GO:0022857">
    <property type="term" value="F:transmembrane transporter activity"/>
    <property type="evidence" value="ECO:0007669"/>
    <property type="project" value="InterPro"/>
</dbReference>
<sequence length="447" mass="48635">MDTIQEVRSQERPTKSPWLINRNYRLLFFGQAISLIGDQLSAYTLLLWIVLIIARDQSWAPVATGAVLVAGMVPNLTIGPLAGVFVDRWNHRLTMLRTDLLRAICTLFLLLGTGIVSIPFLTYNRYSSFVQLAILIVVAFFISAFSQFFAPAYTSLIADIVPDKQRPQAAAYGQAMTSFAMIIGPPLAAPLLITFGLQWALFIDVLSYVVSLLTLWAIRPPVMSTAQAAKHGSIKQEFVAGLRFSFGHEIIRMLIVVSVITAFGVGAFENLYLYFIKQNLHTDVKMIGLIGAVLSFGTIIGALFASRLCTALGSSKTLYSALAVLGCIIMVLSRMTNFISAVIVIFLLGLVASCLRVAVAPLMLEVTPKQLIGRVVSVMNPLAAVASLLSAVIAGICAGVLLVHFQATLFWFHFGPIDTIFIGVGLLFLIAACYAYLSTQRRSNSDA</sequence>
<feature type="transmembrane region" description="Helical" evidence="6">
    <location>
        <begin position="199"/>
        <end position="218"/>
    </location>
</feature>
<feature type="transmembrane region" description="Helical" evidence="6">
    <location>
        <begin position="341"/>
        <end position="364"/>
    </location>
</feature>
<dbReference type="Pfam" id="PF07690">
    <property type="entry name" value="MFS_1"/>
    <property type="match status" value="1"/>
</dbReference>